<keyword evidence="2" id="KW-0614">Plasmid</keyword>
<name>A0A2R4AB48_ECOLX</name>
<organism evidence="2">
    <name type="scientific">Escherichia coli</name>
    <dbReference type="NCBI Taxonomy" id="562"/>
    <lineage>
        <taxon>Bacteria</taxon>
        <taxon>Pseudomonadati</taxon>
        <taxon>Pseudomonadota</taxon>
        <taxon>Gammaproteobacteria</taxon>
        <taxon>Enterobacterales</taxon>
        <taxon>Enterobacteriaceae</taxon>
        <taxon>Escherichia</taxon>
    </lineage>
</organism>
<gene>
    <name evidence="3" type="ORF">GAI89_24685</name>
    <name evidence="2" type="ORF">p634-1_00244</name>
</gene>
<sequence length="131" mass="15566">MAVQSYKYESPLDKGYIRIKLSRYQHKAIFKVRKIRILDAYAYYYNGENVVVEHFLARWFVALIFVPLLLIGTFVDGFPSTWREIKKGLFPRKYGRFSQDSWRVIPGKHSVDEQPIVDFWLNRMADAKKVD</sequence>
<dbReference type="Proteomes" id="UP000531463">
    <property type="component" value="Unassembled WGS sequence"/>
</dbReference>
<dbReference type="EMBL" id="MG692624">
    <property type="protein sequence ID" value="AVR61867.1"/>
    <property type="molecule type" value="Genomic_DNA"/>
</dbReference>
<dbReference type="RefSeq" id="WP_032305466.1">
    <property type="nucleotide sequence ID" value="NZ_BFKA01000136.1"/>
</dbReference>
<dbReference type="AlphaFoldDB" id="A0A2R4AB48"/>
<keyword evidence="1" id="KW-0812">Transmembrane</keyword>
<protein>
    <submittedName>
        <fullName evidence="2">Uncharacterized protein</fullName>
    </submittedName>
</protein>
<accession>A0A2R4AB48</accession>
<evidence type="ECO:0000256" key="1">
    <source>
        <dbReference type="SAM" id="Phobius"/>
    </source>
</evidence>
<geneLocation type="plasmid" evidence="2">
    <name>p634-1</name>
</geneLocation>
<keyword evidence="1" id="KW-1133">Transmembrane helix</keyword>
<evidence type="ECO:0000313" key="3">
    <source>
        <dbReference type="EMBL" id="EFH6097788.1"/>
    </source>
</evidence>
<keyword evidence="1" id="KW-0472">Membrane</keyword>
<reference evidence="2" key="1">
    <citation type="journal article" date="2018" name="Vet. Microbiol.">
        <title>Longitudinal study of Escherichia coli plasmid resistance to extended-spectrum cephalosporins in free-range broilers.</title>
        <authorList>
            <person name="Baron S."/>
            <person name="Le Devendec L."/>
            <person name="Touzain F."/>
            <person name="Jouy E."/>
            <person name="Lucas P."/>
            <person name="de Boisseson C."/>
            <person name="Larvor E."/>
            <person name="Kempf I."/>
        </authorList>
    </citation>
    <scope>NUCLEOTIDE SEQUENCE</scope>
    <source>
        <strain evidence="2">634-1</strain>
        <plasmid evidence="2">p634-1</plasmid>
    </source>
</reference>
<feature type="transmembrane region" description="Helical" evidence="1">
    <location>
        <begin position="56"/>
        <end position="78"/>
    </location>
</feature>
<evidence type="ECO:0000313" key="4">
    <source>
        <dbReference type="Proteomes" id="UP000531463"/>
    </source>
</evidence>
<dbReference type="EMBL" id="AASWKH010000039">
    <property type="protein sequence ID" value="EFH6097788.1"/>
    <property type="molecule type" value="Genomic_DNA"/>
</dbReference>
<reference evidence="3 4" key="2">
    <citation type="submission" date="2019-12" db="EMBL/GenBank/DDBJ databases">
        <authorList>
            <consortium name="NARMS: The National Antimicrobial Resistance Monitoring System"/>
        </authorList>
    </citation>
    <scope>NUCLEOTIDE SEQUENCE [LARGE SCALE GENOMIC DNA]</scope>
    <source>
        <strain evidence="3 4">CVM N19EC0510</strain>
    </source>
</reference>
<evidence type="ECO:0000313" key="2">
    <source>
        <dbReference type="EMBL" id="AVR61867.1"/>
    </source>
</evidence>
<proteinExistence type="predicted"/>